<evidence type="ECO:0000256" key="4">
    <source>
        <dbReference type="ARBA" id="ARBA00023163"/>
    </source>
</evidence>
<dbReference type="PANTHER" id="PTHR30346:SF10">
    <property type="entry name" value="TRANSCRIPTIONAL REGULATOR OF OXIDATIVE STRESS OXYR"/>
    <property type="match status" value="1"/>
</dbReference>
<dbReference type="PROSITE" id="PS50931">
    <property type="entry name" value="HTH_LYSR"/>
    <property type="match status" value="1"/>
</dbReference>
<dbReference type="CDD" id="cd08411">
    <property type="entry name" value="PBP2_OxyR"/>
    <property type="match status" value="1"/>
</dbReference>
<keyword evidence="7" id="KW-1185">Reference proteome</keyword>
<evidence type="ECO:0000256" key="2">
    <source>
        <dbReference type="ARBA" id="ARBA00023015"/>
    </source>
</evidence>
<dbReference type="AlphaFoldDB" id="A0A418Q294"/>
<dbReference type="GO" id="GO:0003700">
    <property type="term" value="F:DNA-binding transcription factor activity"/>
    <property type="evidence" value="ECO:0007669"/>
    <property type="project" value="InterPro"/>
</dbReference>
<comment type="similarity">
    <text evidence="1">Belongs to the LysR transcriptional regulatory family.</text>
</comment>
<dbReference type="GO" id="GO:0003677">
    <property type="term" value="F:DNA binding"/>
    <property type="evidence" value="ECO:0007669"/>
    <property type="project" value="UniProtKB-KW"/>
</dbReference>
<dbReference type="FunFam" id="1.10.10.10:FF:000001">
    <property type="entry name" value="LysR family transcriptional regulator"/>
    <property type="match status" value="1"/>
</dbReference>
<evidence type="ECO:0000313" key="6">
    <source>
        <dbReference type="EMBL" id="RIX31930.1"/>
    </source>
</evidence>
<evidence type="ECO:0000256" key="3">
    <source>
        <dbReference type="ARBA" id="ARBA00023125"/>
    </source>
</evidence>
<sequence>MIVHLPTLKQLQYLVALRTHGHFGKAAEACFVTQSTLSAGIRELETLLGTVLVERTRRVVRFTPLGTRIADKAVRVLREGEELADLARAESQPLTGDLRMGVIPTIAPFLLPAMLPRVRRLFPKLKLFLREDTSQSACDALHRGQLDCVLLAMPFACGDVDYAELFDDRLLIAYPAGEAPTCAAVEASAIDEDRLLLLEDGHCLKDHALAACNRPELRAGATMMGTSLHTLVQMVDNGLGVTFIPQMAVDAGLLEGTRVEARPLEAEHGARRIALAWRRSSPREEEFRLLCDALRTIAGQVRRDQAAS</sequence>
<name>A0A418Q294_9SPHN</name>
<accession>A0A418Q294</accession>
<dbReference type="PANTHER" id="PTHR30346">
    <property type="entry name" value="TRANSCRIPTIONAL DUAL REGULATOR HCAR-RELATED"/>
    <property type="match status" value="1"/>
</dbReference>
<dbReference type="Pfam" id="PF03466">
    <property type="entry name" value="LysR_substrate"/>
    <property type="match status" value="1"/>
</dbReference>
<dbReference type="SUPFAM" id="SSF53850">
    <property type="entry name" value="Periplasmic binding protein-like II"/>
    <property type="match status" value="1"/>
</dbReference>
<dbReference type="SUPFAM" id="SSF46785">
    <property type="entry name" value="Winged helix' DNA-binding domain"/>
    <property type="match status" value="1"/>
</dbReference>
<dbReference type="Gene3D" id="1.10.10.10">
    <property type="entry name" value="Winged helix-like DNA-binding domain superfamily/Winged helix DNA-binding domain"/>
    <property type="match status" value="1"/>
</dbReference>
<keyword evidence="2" id="KW-0805">Transcription regulation</keyword>
<dbReference type="Gene3D" id="3.40.190.10">
    <property type="entry name" value="Periplasmic binding protein-like II"/>
    <property type="match status" value="2"/>
</dbReference>
<keyword evidence="4" id="KW-0804">Transcription</keyword>
<dbReference type="OrthoDB" id="9775392at2"/>
<proteinExistence type="inferred from homology"/>
<dbReference type="InterPro" id="IPR000847">
    <property type="entry name" value="LysR_HTH_N"/>
</dbReference>
<dbReference type="Proteomes" id="UP000285023">
    <property type="component" value="Unassembled WGS sequence"/>
</dbReference>
<gene>
    <name evidence="6" type="ORF">D3M59_02735</name>
</gene>
<reference evidence="6 7" key="1">
    <citation type="submission" date="2018-09" db="EMBL/GenBank/DDBJ databases">
        <title>Sphingomonas sp. DAC4.</title>
        <authorList>
            <person name="Seo T."/>
        </authorList>
    </citation>
    <scope>NUCLEOTIDE SEQUENCE [LARGE SCALE GENOMIC DNA]</scope>
    <source>
        <strain evidence="6 7">DAC4</strain>
    </source>
</reference>
<dbReference type="InterPro" id="IPR036390">
    <property type="entry name" value="WH_DNA-bd_sf"/>
</dbReference>
<dbReference type="RefSeq" id="WP_119531370.1">
    <property type="nucleotide sequence ID" value="NZ_QXTF01000001.1"/>
</dbReference>
<dbReference type="InterPro" id="IPR005119">
    <property type="entry name" value="LysR_subst-bd"/>
</dbReference>
<dbReference type="InterPro" id="IPR036388">
    <property type="entry name" value="WH-like_DNA-bd_sf"/>
</dbReference>
<evidence type="ECO:0000259" key="5">
    <source>
        <dbReference type="PROSITE" id="PS50931"/>
    </source>
</evidence>
<organism evidence="6 7">
    <name type="scientific">Sphingomonas edaphi</name>
    <dbReference type="NCBI Taxonomy" id="2315689"/>
    <lineage>
        <taxon>Bacteria</taxon>
        <taxon>Pseudomonadati</taxon>
        <taxon>Pseudomonadota</taxon>
        <taxon>Alphaproteobacteria</taxon>
        <taxon>Sphingomonadales</taxon>
        <taxon>Sphingomonadaceae</taxon>
        <taxon>Sphingomonas</taxon>
    </lineage>
</organism>
<evidence type="ECO:0000256" key="1">
    <source>
        <dbReference type="ARBA" id="ARBA00009437"/>
    </source>
</evidence>
<dbReference type="Pfam" id="PF00126">
    <property type="entry name" value="HTH_1"/>
    <property type="match status" value="1"/>
</dbReference>
<keyword evidence="3" id="KW-0238">DNA-binding</keyword>
<feature type="domain" description="HTH lysR-type" evidence="5">
    <location>
        <begin position="6"/>
        <end position="63"/>
    </location>
</feature>
<comment type="caution">
    <text evidence="6">The sequence shown here is derived from an EMBL/GenBank/DDBJ whole genome shotgun (WGS) entry which is preliminary data.</text>
</comment>
<evidence type="ECO:0000313" key="7">
    <source>
        <dbReference type="Proteomes" id="UP000285023"/>
    </source>
</evidence>
<dbReference type="EMBL" id="QXTF01000001">
    <property type="protein sequence ID" value="RIX31930.1"/>
    <property type="molecule type" value="Genomic_DNA"/>
</dbReference>
<dbReference type="GO" id="GO:0032993">
    <property type="term" value="C:protein-DNA complex"/>
    <property type="evidence" value="ECO:0007669"/>
    <property type="project" value="TreeGrafter"/>
</dbReference>
<protein>
    <submittedName>
        <fullName evidence="6">Hydrogen peroxide-inducible genes activator</fullName>
    </submittedName>
</protein>